<dbReference type="InterPro" id="IPR019791">
    <property type="entry name" value="Haem_peroxidase_animal"/>
</dbReference>
<dbReference type="GO" id="GO:0020037">
    <property type="term" value="F:heme binding"/>
    <property type="evidence" value="ECO:0007669"/>
    <property type="project" value="InterPro"/>
</dbReference>
<dbReference type="Gene3D" id="1.10.640.10">
    <property type="entry name" value="Haem peroxidase domain superfamily, animal type"/>
    <property type="match status" value="1"/>
</dbReference>
<dbReference type="GO" id="GO:0004601">
    <property type="term" value="F:peroxidase activity"/>
    <property type="evidence" value="ECO:0007669"/>
    <property type="project" value="UniProtKB-KW"/>
</dbReference>
<dbReference type="SUPFAM" id="SSF48113">
    <property type="entry name" value="Heme-dependent peroxidases"/>
    <property type="match status" value="1"/>
</dbReference>
<name>A0A9R0E2W9_SPOFR</name>
<organism evidence="6 7">
    <name type="scientific">Spodoptera frugiperda</name>
    <name type="common">Fall armyworm</name>
    <dbReference type="NCBI Taxonomy" id="7108"/>
    <lineage>
        <taxon>Eukaryota</taxon>
        <taxon>Metazoa</taxon>
        <taxon>Ecdysozoa</taxon>
        <taxon>Arthropoda</taxon>
        <taxon>Hexapoda</taxon>
        <taxon>Insecta</taxon>
        <taxon>Pterygota</taxon>
        <taxon>Neoptera</taxon>
        <taxon>Endopterygota</taxon>
        <taxon>Lepidoptera</taxon>
        <taxon>Glossata</taxon>
        <taxon>Ditrysia</taxon>
        <taxon>Noctuoidea</taxon>
        <taxon>Noctuidae</taxon>
        <taxon>Amphipyrinae</taxon>
        <taxon>Spodoptera</taxon>
    </lineage>
</organism>
<dbReference type="PANTHER" id="PTHR11475">
    <property type="entry name" value="OXIDASE/PEROXIDASE"/>
    <property type="match status" value="1"/>
</dbReference>
<keyword evidence="6" id="KW-1185">Reference proteome</keyword>
<dbReference type="Proteomes" id="UP000829999">
    <property type="component" value="Chromosome 20"/>
</dbReference>
<proteinExistence type="predicted"/>
<evidence type="ECO:0000313" key="6">
    <source>
        <dbReference type="Proteomes" id="UP000829999"/>
    </source>
</evidence>
<evidence type="ECO:0000256" key="5">
    <source>
        <dbReference type="SAM" id="SignalP"/>
    </source>
</evidence>
<protein>
    <submittedName>
        <fullName evidence="7">Peroxidase skpo-1-like</fullName>
    </submittedName>
</protein>
<dbReference type="RefSeq" id="XP_050557436.1">
    <property type="nucleotide sequence ID" value="XM_050701479.1"/>
</dbReference>
<dbReference type="InterPro" id="IPR037120">
    <property type="entry name" value="Haem_peroxidase_sf_animal"/>
</dbReference>
<reference evidence="7" key="1">
    <citation type="submission" date="2025-08" db="UniProtKB">
        <authorList>
            <consortium name="RefSeq"/>
        </authorList>
    </citation>
    <scope>IDENTIFICATION</scope>
    <source>
        <tissue evidence="7">Whole larval tissue</tissue>
    </source>
</reference>
<dbReference type="GO" id="GO:0006979">
    <property type="term" value="P:response to oxidative stress"/>
    <property type="evidence" value="ECO:0007669"/>
    <property type="project" value="InterPro"/>
</dbReference>
<feature type="signal peptide" evidence="5">
    <location>
        <begin position="1"/>
        <end position="18"/>
    </location>
</feature>
<keyword evidence="3" id="KW-0575">Peroxidase</keyword>
<evidence type="ECO:0000256" key="4">
    <source>
        <dbReference type="ARBA" id="ARBA00023180"/>
    </source>
</evidence>
<keyword evidence="4" id="KW-0325">Glycoprotein</keyword>
<keyword evidence="5" id="KW-0732">Signal</keyword>
<evidence type="ECO:0000256" key="1">
    <source>
        <dbReference type="ARBA" id="ARBA00004613"/>
    </source>
</evidence>
<gene>
    <name evidence="7" type="primary">LOC118280597</name>
</gene>
<dbReference type="GO" id="GO:0005576">
    <property type="term" value="C:extracellular region"/>
    <property type="evidence" value="ECO:0007669"/>
    <property type="project" value="UniProtKB-SubCell"/>
</dbReference>
<dbReference type="PANTHER" id="PTHR11475:SF4">
    <property type="entry name" value="CHORION PEROXIDASE"/>
    <property type="match status" value="1"/>
</dbReference>
<accession>A0A9R0E2W9</accession>
<keyword evidence="3" id="KW-0560">Oxidoreductase</keyword>
<evidence type="ECO:0000256" key="2">
    <source>
        <dbReference type="ARBA" id="ARBA00022525"/>
    </source>
</evidence>
<sequence length="148" mass="16458">MLVTGLFFLYFCANLSGAAVYDIFTGETLSDEQLSTYQDANLTEICTVNITSCDTEELRRVDGSCNNINRPAKGISLAPPIRIVLPVFDNGYKPRRAVSGNSLPVSRDIGQIILSGYKRNDCNFTQLMTSFGMFMFWDVGALNNSREF</sequence>
<evidence type="ECO:0000313" key="7">
    <source>
        <dbReference type="RefSeq" id="XP_050557436.1"/>
    </source>
</evidence>
<feature type="chain" id="PRO_5040111261" evidence="5">
    <location>
        <begin position="19"/>
        <end position="148"/>
    </location>
</feature>
<dbReference type="PROSITE" id="PS50292">
    <property type="entry name" value="PEROXIDASE_3"/>
    <property type="match status" value="1"/>
</dbReference>
<evidence type="ECO:0000256" key="3">
    <source>
        <dbReference type="ARBA" id="ARBA00022559"/>
    </source>
</evidence>
<dbReference type="InterPro" id="IPR010255">
    <property type="entry name" value="Haem_peroxidase_sf"/>
</dbReference>
<dbReference type="GeneID" id="118280597"/>
<comment type="subcellular location">
    <subcellularLocation>
        <location evidence="1">Secreted</location>
    </subcellularLocation>
</comment>
<keyword evidence="2" id="KW-0964">Secreted</keyword>
<dbReference type="OrthoDB" id="823504at2759"/>
<dbReference type="AlphaFoldDB" id="A0A9R0E2W9"/>
<dbReference type="Pfam" id="PF03098">
    <property type="entry name" value="An_peroxidase"/>
    <property type="match status" value="1"/>
</dbReference>